<evidence type="ECO:0000313" key="1">
    <source>
        <dbReference type="EMBL" id="KAJ7380275.1"/>
    </source>
</evidence>
<dbReference type="EMBL" id="MU826354">
    <property type="protein sequence ID" value="KAJ7380275.1"/>
    <property type="molecule type" value="Genomic_DNA"/>
</dbReference>
<dbReference type="PANTHER" id="PTHR12818">
    <property type="entry name" value="TRNA (ADENINE(37)-N6)-METHYLTRANSFERASE"/>
    <property type="match status" value="1"/>
</dbReference>
<evidence type="ECO:0000313" key="2">
    <source>
        <dbReference type="Proteomes" id="UP001163046"/>
    </source>
</evidence>
<reference evidence="1" key="1">
    <citation type="submission" date="2023-01" db="EMBL/GenBank/DDBJ databases">
        <title>Genome assembly of the deep-sea coral Lophelia pertusa.</title>
        <authorList>
            <person name="Herrera S."/>
            <person name="Cordes E."/>
        </authorList>
    </citation>
    <scope>NUCLEOTIDE SEQUENCE</scope>
    <source>
        <strain evidence="1">USNM1676648</strain>
        <tissue evidence="1">Polyp</tissue>
    </source>
</reference>
<comment type="caution">
    <text evidence="1">The sequence shown here is derived from an EMBL/GenBank/DDBJ whole genome shotgun (WGS) entry which is preliminary data.</text>
</comment>
<dbReference type="SUPFAM" id="SSF118196">
    <property type="entry name" value="YaeB-like"/>
    <property type="match status" value="1"/>
</dbReference>
<sequence>MRKRALPLRKQGKNPTIVSKIRVTFKVKLFDLGNSVVKALSRQMIVIVITKNSNYPLIQKRLWDKESNEVIEDVKCDGLREELKVSLSDKGSLVYDKVSGNLEENMFEVSQSVADSDVLQPSGVCIYQLGMLSSPEEAKQAITDILKADPRSVYRRNRCQDQLYRFSIDTMNVTCKFEESTVEVLRVEPVFYRKLKRVPQATQ</sequence>
<dbReference type="InterPro" id="IPR036413">
    <property type="entry name" value="YaeB-like_sf"/>
</dbReference>
<dbReference type="Gene3D" id="3.30.2310.10">
    <property type="entry name" value="YaeB-like"/>
    <property type="match status" value="1"/>
</dbReference>
<protein>
    <submittedName>
        <fullName evidence="1">Uncharacterized protein</fullName>
    </submittedName>
</protein>
<dbReference type="PANTHER" id="PTHR12818:SF0">
    <property type="entry name" value="TRNA (ADENINE(37)-N6)-METHYLTRANSFERASE"/>
    <property type="match status" value="1"/>
</dbReference>
<dbReference type="OrthoDB" id="4882at2759"/>
<proteinExistence type="predicted"/>
<organism evidence="1 2">
    <name type="scientific">Desmophyllum pertusum</name>
    <dbReference type="NCBI Taxonomy" id="174260"/>
    <lineage>
        <taxon>Eukaryota</taxon>
        <taxon>Metazoa</taxon>
        <taxon>Cnidaria</taxon>
        <taxon>Anthozoa</taxon>
        <taxon>Hexacorallia</taxon>
        <taxon>Scleractinia</taxon>
        <taxon>Caryophylliina</taxon>
        <taxon>Caryophylliidae</taxon>
        <taxon>Desmophyllum</taxon>
    </lineage>
</organism>
<keyword evidence="2" id="KW-1185">Reference proteome</keyword>
<gene>
    <name evidence="1" type="ORF">OS493_010991</name>
</gene>
<accession>A0A9W9ZFA9</accession>
<dbReference type="InterPro" id="IPR040372">
    <property type="entry name" value="YaeB-like"/>
</dbReference>
<dbReference type="Proteomes" id="UP001163046">
    <property type="component" value="Unassembled WGS sequence"/>
</dbReference>
<name>A0A9W9ZFA9_9CNID</name>
<dbReference type="AlphaFoldDB" id="A0A9W9ZFA9"/>